<evidence type="ECO:0000313" key="3">
    <source>
        <dbReference type="Proteomes" id="UP000558488"/>
    </source>
</evidence>
<feature type="region of interest" description="Disordered" evidence="1">
    <location>
        <begin position="149"/>
        <end position="181"/>
    </location>
</feature>
<gene>
    <name evidence="2" type="ORF">mPipKuh1_009653</name>
</gene>
<evidence type="ECO:0000313" key="2">
    <source>
        <dbReference type="EMBL" id="KAF6374434.1"/>
    </source>
</evidence>
<organism evidence="2 3">
    <name type="scientific">Pipistrellus kuhlii</name>
    <name type="common">Kuhl's pipistrelle</name>
    <dbReference type="NCBI Taxonomy" id="59472"/>
    <lineage>
        <taxon>Eukaryota</taxon>
        <taxon>Metazoa</taxon>
        <taxon>Chordata</taxon>
        <taxon>Craniata</taxon>
        <taxon>Vertebrata</taxon>
        <taxon>Euteleostomi</taxon>
        <taxon>Mammalia</taxon>
        <taxon>Eutheria</taxon>
        <taxon>Laurasiatheria</taxon>
        <taxon>Chiroptera</taxon>
        <taxon>Yangochiroptera</taxon>
        <taxon>Vespertilionidae</taxon>
        <taxon>Pipistrellus</taxon>
    </lineage>
</organism>
<sequence>MTKKKLIKINDRFSDFKKQTFFLNSETGVTEPNTSCPQVSLPPSPASISKMQISVPLGHPGERKAPCDDDRSIAPLLGWPGFCRCHPGKPLLTTKCPWTQVSGSKPRPVAHNPVVATFCRGSVRAPGSAWSSIRNPPRPVLTLHIALGPRSAPGAPGPQASLHRPSVAPVPEHGGRDTAARHPAAAVGGLCSTGLIDILSNQPTQCCFFF</sequence>
<dbReference type="AlphaFoldDB" id="A0A7J7ZJW5"/>
<dbReference type="Proteomes" id="UP000558488">
    <property type="component" value="Unassembled WGS sequence"/>
</dbReference>
<keyword evidence="3" id="KW-1185">Reference proteome</keyword>
<reference evidence="2 3" key="1">
    <citation type="journal article" date="2020" name="Nature">
        <title>Six reference-quality genomes reveal evolution of bat adaptations.</title>
        <authorList>
            <person name="Jebb D."/>
            <person name="Huang Z."/>
            <person name="Pippel M."/>
            <person name="Hughes G.M."/>
            <person name="Lavrichenko K."/>
            <person name="Devanna P."/>
            <person name="Winkler S."/>
            <person name="Jermiin L.S."/>
            <person name="Skirmuntt E.C."/>
            <person name="Katzourakis A."/>
            <person name="Burkitt-Gray L."/>
            <person name="Ray D.A."/>
            <person name="Sullivan K.A.M."/>
            <person name="Roscito J.G."/>
            <person name="Kirilenko B.M."/>
            <person name="Davalos L.M."/>
            <person name="Corthals A.P."/>
            <person name="Power M.L."/>
            <person name="Jones G."/>
            <person name="Ransome R.D."/>
            <person name="Dechmann D.K.N."/>
            <person name="Locatelli A.G."/>
            <person name="Puechmaille S.J."/>
            <person name="Fedrigo O."/>
            <person name="Jarvis E.D."/>
            <person name="Hiller M."/>
            <person name="Vernes S.C."/>
            <person name="Myers E.W."/>
            <person name="Teeling E.C."/>
        </authorList>
    </citation>
    <scope>NUCLEOTIDE SEQUENCE [LARGE SCALE GENOMIC DNA]</scope>
    <source>
        <strain evidence="2">MPipKuh1</strain>
        <tissue evidence="2">Flight muscle</tissue>
    </source>
</reference>
<accession>A0A7J7ZJW5</accession>
<dbReference type="EMBL" id="JACAGB010000003">
    <property type="protein sequence ID" value="KAF6374434.1"/>
    <property type="molecule type" value="Genomic_DNA"/>
</dbReference>
<protein>
    <submittedName>
        <fullName evidence="2">Uncharacterized protein</fullName>
    </submittedName>
</protein>
<proteinExistence type="predicted"/>
<evidence type="ECO:0000256" key="1">
    <source>
        <dbReference type="SAM" id="MobiDB-lite"/>
    </source>
</evidence>
<name>A0A7J7ZJW5_PIPKU</name>
<comment type="caution">
    <text evidence="2">The sequence shown here is derived from an EMBL/GenBank/DDBJ whole genome shotgun (WGS) entry which is preliminary data.</text>
</comment>